<dbReference type="AlphaFoldDB" id="A0A118JWR6"/>
<feature type="non-terminal residue" evidence="2">
    <location>
        <position position="1"/>
    </location>
</feature>
<dbReference type="Gramene" id="KVH95711">
    <property type="protein sequence ID" value="KVH95711"/>
    <property type="gene ID" value="Ccrd_002172"/>
</dbReference>
<dbReference type="InterPro" id="IPR056715">
    <property type="entry name" value="DUF7813"/>
</dbReference>
<accession>A0A118JWR6</accession>
<evidence type="ECO:0000313" key="3">
    <source>
        <dbReference type="Proteomes" id="UP000243975"/>
    </source>
</evidence>
<dbReference type="PANTHER" id="PTHR36353">
    <property type="entry name" value="TRANSMEMBRANE PROTEIN"/>
    <property type="match status" value="1"/>
</dbReference>
<proteinExistence type="predicted"/>
<sequence>DALTQLLDVRFFGDIEDHLCHFQLTPWVKGFEKEIYGFLLSWFLLDMFMSFGIAVDAWVAMVDSKKEWKGSYQRSLLMVHPAINLKCLEGILCGSFARWVLLQSFGKLFASAFQSFMESMDANSSGQPFGGRELEVLLE</sequence>
<keyword evidence="1" id="KW-0472">Membrane</keyword>
<protein>
    <submittedName>
        <fullName evidence="2">Uncharacterized protein</fullName>
    </submittedName>
</protein>
<keyword evidence="1" id="KW-0812">Transmembrane</keyword>
<evidence type="ECO:0000256" key="1">
    <source>
        <dbReference type="SAM" id="Phobius"/>
    </source>
</evidence>
<comment type="caution">
    <text evidence="2">The sequence shown here is derived from an EMBL/GenBank/DDBJ whole genome shotgun (WGS) entry which is preliminary data.</text>
</comment>
<dbReference type="STRING" id="59895.A0A118JWR6"/>
<dbReference type="EMBL" id="LEKV01004378">
    <property type="protein sequence ID" value="KVH95711.1"/>
    <property type="molecule type" value="Genomic_DNA"/>
</dbReference>
<feature type="transmembrane region" description="Helical" evidence="1">
    <location>
        <begin position="35"/>
        <end position="59"/>
    </location>
</feature>
<dbReference type="Proteomes" id="UP000243975">
    <property type="component" value="Unassembled WGS sequence"/>
</dbReference>
<evidence type="ECO:0000313" key="2">
    <source>
        <dbReference type="EMBL" id="KVH95711.1"/>
    </source>
</evidence>
<keyword evidence="1" id="KW-1133">Transmembrane helix</keyword>
<organism evidence="2 3">
    <name type="scientific">Cynara cardunculus var. scolymus</name>
    <name type="common">Globe artichoke</name>
    <name type="synonym">Cynara scolymus</name>
    <dbReference type="NCBI Taxonomy" id="59895"/>
    <lineage>
        <taxon>Eukaryota</taxon>
        <taxon>Viridiplantae</taxon>
        <taxon>Streptophyta</taxon>
        <taxon>Embryophyta</taxon>
        <taxon>Tracheophyta</taxon>
        <taxon>Spermatophyta</taxon>
        <taxon>Magnoliopsida</taxon>
        <taxon>eudicotyledons</taxon>
        <taxon>Gunneridae</taxon>
        <taxon>Pentapetalae</taxon>
        <taxon>asterids</taxon>
        <taxon>campanulids</taxon>
        <taxon>Asterales</taxon>
        <taxon>Asteraceae</taxon>
        <taxon>Carduoideae</taxon>
        <taxon>Cardueae</taxon>
        <taxon>Carduinae</taxon>
        <taxon>Cynara</taxon>
    </lineage>
</organism>
<dbReference type="Pfam" id="PF25105">
    <property type="entry name" value="DUF7813"/>
    <property type="match status" value="1"/>
</dbReference>
<feature type="non-terminal residue" evidence="2">
    <location>
        <position position="139"/>
    </location>
</feature>
<reference evidence="2 3" key="1">
    <citation type="journal article" date="2016" name="Sci. Rep.">
        <title>The genome sequence of the outbreeding globe artichoke constructed de novo incorporating a phase-aware low-pass sequencing strategy of F1 progeny.</title>
        <authorList>
            <person name="Scaglione D."/>
            <person name="Reyes-Chin-Wo S."/>
            <person name="Acquadro A."/>
            <person name="Froenicke L."/>
            <person name="Portis E."/>
            <person name="Beitel C."/>
            <person name="Tirone M."/>
            <person name="Mauro R."/>
            <person name="Lo Monaco A."/>
            <person name="Mauromicale G."/>
            <person name="Faccioli P."/>
            <person name="Cattivelli L."/>
            <person name="Rieseberg L."/>
            <person name="Michelmore R."/>
            <person name="Lanteri S."/>
        </authorList>
    </citation>
    <scope>NUCLEOTIDE SEQUENCE [LARGE SCALE GENOMIC DNA]</scope>
    <source>
        <strain evidence="2">2C</strain>
    </source>
</reference>
<dbReference type="PANTHER" id="PTHR36353:SF1">
    <property type="entry name" value="TRANSMEMBRANE PROTEIN"/>
    <property type="match status" value="1"/>
</dbReference>
<gene>
    <name evidence="2" type="ORF">Ccrd_002172</name>
</gene>
<name>A0A118JWR6_CYNCS</name>
<keyword evidence="3" id="KW-1185">Reference proteome</keyword>